<accession>A0ABW5DK38</accession>
<feature type="domain" description="Carboxymuconolactone decarboxylase-like" evidence="1">
    <location>
        <begin position="37"/>
        <end position="119"/>
    </location>
</feature>
<keyword evidence="3" id="KW-1185">Reference proteome</keyword>
<dbReference type="Pfam" id="PF02627">
    <property type="entry name" value="CMD"/>
    <property type="match status" value="1"/>
</dbReference>
<dbReference type="SUPFAM" id="SSF69118">
    <property type="entry name" value="AhpD-like"/>
    <property type="match status" value="1"/>
</dbReference>
<dbReference type="RefSeq" id="WP_165278573.1">
    <property type="nucleotide sequence ID" value="NZ_BAABGS010000021.1"/>
</dbReference>
<dbReference type="InterPro" id="IPR003779">
    <property type="entry name" value="CMD-like"/>
</dbReference>
<dbReference type="InterPro" id="IPR012788">
    <property type="entry name" value="Decarb_PcaC"/>
</dbReference>
<dbReference type="GO" id="GO:0047575">
    <property type="term" value="F:4-carboxymuconolactone decarboxylase activity"/>
    <property type="evidence" value="ECO:0007669"/>
    <property type="project" value="UniProtKB-EC"/>
</dbReference>
<comment type="caution">
    <text evidence="2">The sequence shown here is derived from an EMBL/GenBank/DDBJ whole genome shotgun (WGS) entry which is preliminary data.</text>
</comment>
<proteinExistence type="predicted"/>
<name>A0ABW5DK38_9HYPH</name>
<dbReference type="InterPro" id="IPR052512">
    <property type="entry name" value="4CMD/NDH-1_regulator"/>
</dbReference>
<dbReference type="PANTHER" id="PTHR33570:SF2">
    <property type="entry name" value="CARBOXYMUCONOLACTONE DECARBOXYLASE-LIKE DOMAIN-CONTAINING PROTEIN"/>
    <property type="match status" value="1"/>
</dbReference>
<gene>
    <name evidence="2" type="primary">pcaC</name>
    <name evidence="2" type="ORF">ACFSMZ_11270</name>
</gene>
<dbReference type="EMBL" id="JBHUIR010000038">
    <property type="protein sequence ID" value="MFD2260341.1"/>
    <property type="molecule type" value="Genomic_DNA"/>
</dbReference>
<keyword evidence="2" id="KW-0456">Lyase</keyword>
<dbReference type="Gene3D" id="1.20.1290.10">
    <property type="entry name" value="AhpD-like"/>
    <property type="match status" value="1"/>
</dbReference>
<dbReference type="PANTHER" id="PTHR33570">
    <property type="entry name" value="4-CARBOXYMUCONOLACTONE DECARBOXYLASE FAMILY PROTEIN"/>
    <property type="match status" value="1"/>
</dbReference>
<dbReference type="NCBIfam" id="TIGR02425">
    <property type="entry name" value="decarb_PcaC"/>
    <property type="match status" value="1"/>
</dbReference>
<evidence type="ECO:0000313" key="2">
    <source>
        <dbReference type="EMBL" id="MFD2260341.1"/>
    </source>
</evidence>
<evidence type="ECO:0000259" key="1">
    <source>
        <dbReference type="Pfam" id="PF02627"/>
    </source>
</evidence>
<dbReference type="InterPro" id="IPR029032">
    <property type="entry name" value="AhpD-like"/>
</dbReference>
<protein>
    <submittedName>
        <fullName evidence="2">4-carboxymuconolactone decarboxylase</fullName>
        <ecNumber evidence="2">4.1.1.44</ecNumber>
    </submittedName>
</protein>
<organism evidence="2 3">
    <name type="scientific">Chelativorans composti</name>
    <dbReference type="NCBI Taxonomy" id="768533"/>
    <lineage>
        <taxon>Bacteria</taxon>
        <taxon>Pseudomonadati</taxon>
        <taxon>Pseudomonadota</taxon>
        <taxon>Alphaproteobacteria</taxon>
        <taxon>Hyphomicrobiales</taxon>
        <taxon>Phyllobacteriaceae</taxon>
        <taxon>Chelativorans</taxon>
    </lineage>
</organism>
<dbReference type="EC" id="4.1.1.44" evidence="2"/>
<reference evidence="3" key="1">
    <citation type="journal article" date="2019" name="Int. J. Syst. Evol. Microbiol.">
        <title>The Global Catalogue of Microorganisms (GCM) 10K type strain sequencing project: providing services to taxonomists for standard genome sequencing and annotation.</title>
        <authorList>
            <consortium name="The Broad Institute Genomics Platform"/>
            <consortium name="The Broad Institute Genome Sequencing Center for Infectious Disease"/>
            <person name="Wu L."/>
            <person name="Ma J."/>
        </authorList>
    </citation>
    <scope>NUCLEOTIDE SEQUENCE [LARGE SCALE GENOMIC DNA]</scope>
    <source>
        <strain evidence="3">KCTC 23707</strain>
    </source>
</reference>
<dbReference type="Proteomes" id="UP001597373">
    <property type="component" value="Unassembled WGS sequence"/>
</dbReference>
<sequence>MTEKSRRYEQGMATRRSVLGDDWVDRAEASKTEFDAPFQELITEAAWGHVWTRPNWTKRERSMVTIALLAALGHHDELAMHVRATRNTGATPEDLREAMLHVAIYAGVPAANHAIKIIKQTLAAMEREESENKESGA</sequence>
<evidence type="ECO:0000313" key="3">
    <source>
        <dbReference type="Proteomes" id="UP001597373"/>
    </source>
</evidence>